<dbReference type="EMBL" id="NMWU01000015">
    <property type="protein sequence ID" value="PLS31225.1"/>
    <property type="molecule type" value="Genomic_DNA"/>
</dbReference>
<gene>
    <name evidence="1" type="ORF">Uis1B_0969</name>
</gene>
<organism evidence="1 2">
    <name type="scientific">Bifidobacterium margollesii</name>
    <dbReference type="NCBI Taxonomy" id="2020964"/>
    <lineage>
        <taxon>Bacteria</taxon>
        <taxon>Bacillati</taxon>
        <taxon>Actinomycetota</taxon>
        <taxon>Actinomycetes</taxon>
        <taxon>Bifidobacteriales</taxon>
        <taxon>Bifidobacteriaceae</taxon>
        <taxon>Bifidobacterium</taxon>
    </lineage>
</organism>
<dbReference type="InterPro" id="IPR019292">
    <property type="entry name" value="McrC"/>
</dbReference>
<protein>
    <submittedName>
        <fullName evidence="1">5-methylcytosine-specific restriction protein C</fullName>
    </submittedName>
</protein>
<comment type="caution">
    <text evidence="1">The sequence shown here is derived from an EMBL/GenBank/DDBJ whole genome shotgun (WGS) entry which is preliminary data.</text>
</comment>
<dbReference type="OrthoDB" id="9786961at2"/>
<sequence length="362" mass="42158">MTSQIPVRNVYYMLSYAFRSLREQQYRRLATEPFDNIADLCAAILIQGMSTQIKRGLCRDYVSHTDELASPRGRIEISRTVRTASLSRKRIICTIDDFTVDSKPNRIIKSTMLLLVRADINRSRRSRLWELLACLSDVRRIDLRRADWHMRYDRNNETYRMLIGICRLVVNGLLQGSQSGKTLLMDFLDDQQLHQLYEKFLFEYYAQEWRDAVKVTHHRIPWMIDEDGSSCAECLPVMQPDVVLDDGHDVLIIDAKYYTHAMRRHFDGYKLHSANLYQMFTYVKNKSVQLSGEGPERMVSGMLMYAKTDEERQPRGEFLMNGNLIAVTAVDLSRDFSDIAHCLDEVVARFFPDAVSRGKKTR</sequence>
<dbReference type="GO" id="GO:0009307">
    <property type="term" value="P:DNA restriction-modification system"/>
    <property type="evidence" value="ECO:0007669"/>
    <property type="project" value="InterPro"/>
</dbReference>
<evidence type="ECO:0000313" key="2">
    <source>
        <dbReference type="Proteomes" id="UP000235050"/>
    </source>
</evidence>
<dbReference type="Proteomes" id="UP000235050">
    <property type="component" value="Unassembled WGS sequence"/>
</dbReference>
<dbReference type="NCBIfam" id="NF007277">
    <property type="entry name" value="PRK09736.1"/>
    <property type="match status" value="1"/>
</dbReference>
<dbReference type="RefSeq" id="WP_101616161.1">
    <property type="nucleotide sequence ID" value="NZ_NMWU01000015.1"/>
</dbReference>
<dbReference type="PANTHER" id="PTHR38733">
    <property type="entry name" value="PROTEIN MCRC"/>
    <property type="match status" value="1"/>
</dbReference>
<dbReference type="REBASE" id="385051">
    <property type="entry name" value="BmaUis1BMcrBCP"/>
</dbReference>
<name>A0A2N5JAL5_9BIFI</name>
<reference evidence="1 2" key="1">
    <citation type="submission" date="2017-07" db="EMBL/GenBank/DDBJ databases">
        <title>Bifidobacterium novel species.</title>
        <authorList>
            <person name="Lugli G.A."/>
            <person name="Milani C."/>
            <person name="Duranti S."/>
            <person name="Mangifesta M."/>
        </authorList>
    </citation>
    <scope>NUCLEOTIDE SEQUENCE [LARGE SCALE GENOMIC DNA]</scope>
    <source>
        <strain evidence="2">Uis1B</strain>
    </source>
</reference>
<dbReference type="Pfam" id="PF10117">
    <property type="entry name" value="McrBC"/>
    <property type="match status" value="1"/>
</dbReference>
<accession>A0A2N5JAL5</accession>
<dbReference type="AlphaFoldDB" id="A0A2N5JAL5"/>
<dbReference type="InterPro" id="IPR014407">
    <property type="entry name" value="McrC_bac"/>
</dbReference>
<keyword evidence="2" id="KW-1185">Reference proteome</keyword>
<dbReference type="PANTHER" id="PTHR38733:SF1">
    <property type="entry name" value="TYPE IV METHYL-DIRECTED RESTRICTION ENZYME ECOKMCRBC"/>
    <property type="match status" value="1"/>
</dbReference>
<dbReference type="PIRSF" id="PIRSF003109">
    <property type="entry name" value="McrC"/>
    <property type="match status" value="1"/>
</dbReference>
<evidence type="ECO:0000313" key="1">
    <source>
        <dbReference type="EMBL" id="PLS31225.1"/>
    </source>
</evidence>
<proteinExistence type="predicted"/>